<keyword evidence="1" id="KW-0808">Transferase</keyword>
<evidence type="ECO:0000313" key="2">
    <source>
        <dbReference type="Proteomes" id="UP000236893"/>
    </source>
</evidence>
<dbReference type="OrthoDB" id="5464618at2"/>
<protein>
    <submittedName>
        <fullName evidence="1">SAM-dependent methyltransferase</fullName>
    </submittedName>
</protein>
<dbReference type="SUPFAM" id="SSF53335">
    <property type="entry name" value="S-adenosyl-L-methionine-dependent methyltransferases"/>
    <property type="match status" value="1"/>
</dbReference>
<dbReference type="Pfam" id="PF13578">
    <property type="entry name" value="Methyltransf_24"/>
    <property type="match status" value="1"/>
</dbReference>
<keyword evidence="2" id="KW-1185">Reference proteome</keyword>
<proteinExistence type="predicted"/>
<accession>A0A2S5A029</accession>
<keyword evidence="1" id="KW-0489">Methyltransferase</keyword>
<dbReference type="GO" id="GO:0008168">
    <property type="term" value="F:methyltransferase activity"/>
    <property type="evidence" value="ECO:0007669"/>
    <property type="project" value="UniProtKB-KW"/>
</dbReference>
<dbReference type="Gene3D" id="3.40.50.150">
    <property type="entry name" value="Vaccinia Virus protein VP39"/>
    <property type="match status" value="1"/>
</dbReference>
<dbReference type="CDD" id="cd02440">
    <property type="entry name" value="AdoMet_MTases"/>
    <property type="match status" value="1"/>
</dbReference>
<reference evidence="1 2" key="1">
    <citation type="submission" date="2018-01" db="EMBL/GenBank/DDBJ databases">
        <authorList>
            <person name="Gaut B.S."/>
            <person name="Morton B.R."/>
            <person name="Clegg M.T."/>
            <person name="Duvall M.R."/>
        </authorList>
    </citation>
    <scope>NUCLEOTIDE SEQUENCE [LARGE SCALE GENOMIC DNA]</scope>
    <source>
        <strain evidence="1 2">HR-AV</strain>
    </source>
</reference>
<comment type="caution">
    <text evidence="1">The sequence shown here is derived from an EMBL/GenBank/DDBJ whole genome shotgun (WGS) entry which is preliminary data.</text>
</comment>
<sequence>MFNSTPYKSYVKHLLTANTLHGTHSPFVYNLINNVIYDKSAQDVYDEIENQRKKLLADERVITITDLGAGSLYSNNKQKKVKEVADKALKGPKWAQLIHRLAKWRQPKQILELGTCLGITTSYLAKANTNTPVISIEGCPQTAAIARQSIDSLNINNVSVKVGNFDDLLPEEVKISEQMAFVYFDGNHRKDATLNYFYACLEKADDDSLFIFDDIHWSKGMEEAWEEIKNHPRVTVTIDLYSIGLVFFKKGQEKEHFRIKY</sequence>
<name>A0A2S5A029_9SPHI</name>
<dbReference type="Proteomes" id="UP000236893">
    <property type="component" value="Unassembled WGS sequence"/>
</dbReference>
<dbReference type="InterPro" id="IPR029063">
    <property type="entry name" value="SAM-dependent_MTases_sf"/>
</dbReference>
<dbReference type="AlphaFoldDB" id="A0A2S5A029"/>
<dbReference type="RefSeq" id="WP_103789900.1">
    <property type="nucleotide sequence ID" value="NZ_PQVF01000010.1"/>
</dbReference>
<gene>
    <name evidence="1" type="ORF">C3K47_14625</name>
</gene>
<dbReference type="EMBL" id="PQVF01000010">
    <property type="protein sequence ID" value="POY35627.1"/>
    <property type="molecule type" value="Genomic_DNA"/>
</dbReference>
<organism evidence="1 2">
    <name type="scientific">Solitalea longa</name>
    <dbReference type="NCBI Taxonomy" id="2079460"/>
    <lineage>
        <taxon>Bacteria</taxon>
        <taxon>Pseudomonadati</taxon>
        <taxon>Bacteroidota</taxon>
        <taxon>Sphingobacteriia</taxon>
        <taxon>Sphingobacteriales</taxon>
        <taxon>Sphingobacteriaceae</taxon>
        <taxon>Solitalea</taxon>
    </lineage>
</organism>
<dbReference type="GO" id="GO:0032259">
    <property type="term" value="P:methylation"/>
    <property type="evidence" value="ECO:0007669"/>
    <property type="project" value="UniProtKB-KW"/>
</dbReference>
<evidence type="ECO:0000313" key="1">
    <source>
        <dbReference type="EMBL" id="POY35627.1"/>
    </source>
</evidence>